<sequence>MAAAAAKLPNGSVALEEQNLEGNDYITRELILPSKNSKTDLGLVVLMNVPFIDSGKKRANANIHTAWLTCTSSNARYYADRQ</sequence>
<protein>
    <submittedName>
        <fullName evidence="1">Uncharacterized protein</fullName>
    </submittedName>
</protein>
<name>A0A9W8J9I6_9AGAR</name>
<dbReference type="AlphaFoldDB" id="A0A9W8J9I6"/>
<dbReference type="EMBL" id="JANBPK010001049">
    <property type="protein sequence ID" value="KAJ2926703.1"/>
    <property type="molecule type" value="Genomic_DNA"/>
</dbReference>
<proteinExistence type="predicted"/>
<keyword evidence="2" id="KW-1185">Reference proteome</keyword>
<evidence type="ECO:0000313" key="2">
    <source>
        <dbReference type="Proteomes" id="UP001140091"/>
    </source>
</evidence>
<reference evidence="1" key="1">
    <citation type="submission" date="2022-06" db="EMBL/GenBank/DDBJ databases">
        <title>Genome Sequence of Candolleomyces eurysporus.</title>
        <authorList>
            <person name="Buettner E."/>
        </authorList>
    </citation>
    <scope>NUCLEOTIDE SEQUENCE</scope>
    <source>
        <strain evidence="1">VTCC 930004</strain>
    </source>
</reference>
<organism evidence="1 2">
    <name type="scientific">Candolleomyces eurysporus</name>
    <dbReference type="NCBI Taxonomy" id="2828524"/>
    <lineage>
        <taxon>Eukaryota</taxon>
        <taxon>Fungi</taxon>
        <taxon>Dikarya</taxon>
        <taxon>Basidiomycota</taxon>
        <taxon>Agaricomycotina</taxon>
        <taxon>Agaricomycetes</taxon>
        <taxon>Agaricomycetidae</taxon>
        <taxon>Agaricales</taxon>
        <taxon>Agaricineae</taxon>
        <taxon>Psathyrellaceae</taxon>
        <taxon>Candolleomyces</taxon>
    </lineage>
</organism>
<comment type="caution">
    <text evidence="1">The sequence shown here is derived from an EMBL/GenBank/DDBJ whole genome shotgun (WGS) entry which is preliminary data.</text>
</comment>
<accession>A0A9W8J9I6</accession>
<evidence type="ECO:0000313" key="1">
    <source>
        <dbReference type="EMBL" id="KAJ2926703.1"/>
    </source>
</evidence>
<gene>
    <name evidence="1" type="ORF">H1R20_g10419</name>
</gene>
<dbReference type="Proteomes" id="UP001140091">
    <property type="component" value="Unassembled WGS sequence"/>
</dbReference>
<feature type="non-terminal residue" evidence="1">
    <location>
        <position position="1"/>
    </location>
</feature>